<dbReference type="InterPro" id="IPR029045">
    <property type="entry name" value="ClpP/crotonase-like_dom_sf"/>
</dbReference>
<protein>
    <submittedName>
        <fullName evidence="7">Carboxyl-terminal processing protease</fullName>
    </submittedName>
</protein>
<dbReference type="RefSeq" id="WP_089355509.1">
    <property type="nucleotide sequence ID" value="NZ_FZPD01000001.1"/>
</dbReference>
<keyword evidence="4 5" id="KW-0720">Serine protease</keyword>
<dbReference type="PANTHER" id="PTHR32060">
    <property type="entry name" value="TAIL-SPECIFIC PROTEASE"/>
    <property type="match status" value="1"/>
</dbReference>
<dbReference type="Gene3D" id="3.30.750.44">
    <property type="match status" value="1"/>
</dbReference>
<dbReference type="GO" id="GO:0007165">
    <property type="term" value="P:signal transduction"/>
    <property type="evidence" value="ECO:0007669"/>
    <property type="project" value="TreeGrafter"/>
</dbReference>
<name>A0A239FPA4_EKHLU</name>
<keyword evidence="2 5" id="KW-0645">Protease</keyword>
<dbReference type="GO" id="GO:0008236">
    <property type="term" value="F:serine-type peptidase activity"/>
    <property type="evidence" value="ECO:0007669"/>
    <property type="project" value="UniProtKB-KW"/>
</dbReference>
<evidence type="ECO:0000259" key="6">
    <source>
        <dbReference type="PROSITE" id="PS50106"/>
    </source>
</evidence>
<dbReference type="GO" id="GO:0030288">
    <property type="term" value="C:outer membrane-bounded periplasmic space"/>
    <property type="evidence" value="ECO:0007669"/>
    <property type="project" value="TreeGrafter"/>
</dbReference>
<dbReference type="GO" id="GO:0006508">
    <property type="term" value="P:proteolysis"/>
    <property type="evidence" value="ECO:0007669"/>
    <property type="project" value="UniProtKB-KW"/>
</dbReference>
<keyword evidence="3 5" id="KW-0378">Hydrolase</keyword>
<dbReference type="Pfam" id="PF22694">
    <property type="entry name" value="CtpB_N-like"/>
    <property type="match status" value="1"/>
</dbReference>
<evidence type="ECO:0000256" key="3">
    <source>
        <dbReference type="ARBA" id="ARBA00022801"/>
    </source>
</evidence>
<proteinExistence type="inferred from homology"/>
<evidence type="ECO:0000313" key="8">
    <source>
        <dbReference type="Proteomes" id="UP000198393"/>
    </source>
</evidence>
<dbReference type="FunFam" id="2.30.42.10:FF:000063">
    <property type="entry name" value="Peptidase, S41 family"/>
    <property type="match status" value="1"/>
</dbReference>
<dbReference type="EMBL" id="FZPD01000001">
    <property type="protein sequence ID" value="SNS58438.1"/>
    <property type="molecule type" value="Genomic_DNA"/>
</dbReference>
<keyword evidence="8" id="KW-1185">Reference proteome</keyword>
<dbReference type="Proteomes" id="UP000198393">
    <property type="component" value="Unassembled WGS sequence"/>
</dbReference>
<dbReference type="AlphaFoldDB" id="A0A239FPA4"/>
<dbReference type="Gene3D" id="2.30.42.10">
    <property type="match status" value="1"/>
</dbReference>
<sequence length="543" mass="60996">MSTHKNSKGAVRLPLYVAITLCIGVFIGANMAGSSTTTASDFMKSLTKFRQVLTHIENDYVDEVNSEDLVESAITNMLEDLDPHTSYIPAKDLELIQSRLEGNYEGVGIEFNIFKDTIHVVSPLSGGPSEKLGIRAGDKIIKVDGERVAGIGINNQRVVELLRGPGGSKVTVSIKRDGEDDLIDYTIERDVIPQFSVDVSYMVDDEIGYIKVARFANSTYLEFKEALLKLKDQGMKKLVIDLTGNPGGYLNRAVQIADELLADRQMIVYTDGKEKRYAEQHYSGEPGDFEEGSLVIMVDEGSASASEIVAGAMQDHDRGLIVGRRSFGKGLVQLPIDLNDGSELRLTISRYYTPSGRSIQKTYSNGKLDEYYMEAYERYENGEVYSSDSIKNIDTLAFKTDKGRIVYGGGGITPDVFVPLDTAYNTRYLNRLFSTNSIQEYTVMYAQENREELERMGYEKFKNEFEISEQMLADLVSVSEGNGLSFNELEYKRSRKLLKQLMRAYIARGIWDNEGFYPIFNQQDEIFQKAIQLMDEADKIAQR</sequence>
<dbReference type="InterPro" id="IPR005151">
    <property type="entry name" value="Tail-specific_protease"/>
</dbReference>
<gene>
    <name evidence="7" type="ORF">SAMN05421640_0763</name>
</gene>
<dbReference type="SUPFAM" id="SSF50156">
    <property type="entry name" value="PDZ domain-like"/>
    <property type="match status" value="1"/>
</dbReference>
<comment type="similarity">
    <text evidence="1 5">Belongs to the peptidase S41A family.</text>
</comment>
<dbReference type="InterPro" id="IPR041489">
    <property type="entry name" value="PDZ_6"/>
</dbReference>
<evidence type="ECO:0000256" key="2">
    <source>
        <dbReference type="ARBA" id="ARBA00022670"/>
    </source>
</evidence>
<dbReference type="GO" id="GO:0004175">
    <property type="term" value="F:endopeptidase activity"/>
    <property type="evidence" value="ECO:0007669"/>
    <property type="project" value="TreeGrafter"/>
</dbReference>
<dbReference type="Pfam" id="PF17820">
    <property type="entry name" value="PDZ_6"/>
    <property type="match status" value="1"/>
</dbReference>
<evidence type="ECO:0000256" key="1">
    <source>
        <dbReference type="ARBA" id="ARBA00009179"/>
    </source>
</evidence>
<accession>A0A239FPA4</accession>
<evidence type="ECO:0000256" key="4">
    <source>
        <dbReference type="ARBA" id="ARBA00022825"/>
    </source>
</evidence>
<dbReference type="SMART" id="SM00245">
    <property type="entry name" value="TSPc"/>
    <property type="match status" value="1"/>
</dbReference>
<dbReference type="Pfam" id="PF03572">
    <property type="entry name" value="Peptidase_S41"/>
    <property type="match status" value="1"/>
</dbReference>
<dbReference type="PROSITE" id="PS50106">
    <property type="entry name" value="PDZ"/>
    <property type="match status" value="1"/>
</dbReference>
<dbReference type="CDD" id="cd07560">
    <property type="entry name" value="Peptidase_S41_CPP"/>
    <property type="match status" value="1"/>
</dbReference>
<feature type="domain" description="PDZ" evidence="6">
    <location>
        <begin position="92"/>
        <end position="177"/>
    </location>
</feature>
<dbReference type="CDD" id="cd06782">
    <property type="entry name" value="cpPDZ_CPP-like"/>
    <property type="match status" value="1"/>
</dbReference>
<dbReference type="Gene3D" id="3.90.226.10">
    <property type="entry name" value="2-enoyl-CoA Hydratase, Chain A, domain 1"/>
    <property type="match status" value="1"/>
</dbReference>
<organism evidence="7 8">
    <name type="scientific">Ekhidna lutea</name>
    <dbReference type="NCBI Taxonomy" id="447679"/>
    <lineage>
        <taxon>Bacteria</taxon>
        <taxon>Pseudomonadati</taxon>
        <taxon>Bacteroidota</taxon>
        <taxon>Cytophagia</taxon>
        <taxon>Cytophagales</taxon>
        <taxon>Reichenbachiellaceae</taxon>
        <taxon>Ekhidna</taxon>
    </lineage>
</organism>
<dbReference type="InterPro" id="IPR036034">
    <property type="entry name" value="PDZ_sf"/>
</dbReference>
<dbReference type="InterPro" id="IPR001478">
    <property type="entry name" value="PDZ"/>
</dbReference>
<dbReference type="SUPFAM" id="SSF52096">
    <property type="entry name" value="ClpP/crotonase"/>
    <property type="match status" value="1"/>
</dbReference>
<dbReference type="OrthoDB" id="9812068at2"/>
<evidence type="ECO:0000313" key="7">
    <source>
        <dbReference type="EMBL" id="SNS58438.1"/>
    </source>
</evidence>
<reference evidence="7 8" key="1">
    <citation type="submission" date="2017-06" db="EMBL/GenBank/DDBJ databases">
        <authorList>
            <person name="Kim H.J."/>
            <person name="Triplett B.A."/>
        </authorList>
    </citation>
    <scope>NUCLEOTIDE SEQUENCE [LARGE SCALE GENOMIC DNA]</scope>
    <source>
        <strain evidence="7 8">DSM 19307</strain>
    </source>
</reference>
<dbReference type="SMART" id="SM00228">
    <property type="entry name" value="PDZ"/>
    <property type="match status" value="1"/>
</dbReference>
<dbReference type="InterPro" id="IPR004447">
    <property type="entry name" value="Peptidase_S41A"/>
</dbReference>
<dbReference type="PANTHER" id="PTHR32060:SF30">
    <property type="entry name" value="CARBOXY-TERMINAL PROCESSING PROTEASE CTPA"/>
    <property type="match status" value="1"/>
</dbReference>
<dbReference type="InterPro" id="IPR055210">
    <property type="entry name" value="CtpA/B_N"/>
</dbReference>
<evidence type="ECO:0000256" key="5">
    <source>
        <dbReference type="RuleBase" id="RU004404"/>
    </source>
</evidence>
<dbReference type="NCBIfam" id="TIGR00225">
    <property type="entry name" value="prc"/>
    <property type="match status" value="1"/>
</dbReference>